<dbReference type="Proteomes" id="UP000050783">
    <property type="component" value="Unassembled WGS sequence"/>
</dbReference>
<organism evidence="2 3">
    <name type="scientific">Ruegeria atlantica</name>
    <dbReference type="NCBI Taxonomy" id="81569"/>
    <lineage>
        <taxon>Bacteria</taxon>
        <taxon>Pseudomonadati</taxon>
        <taxon>Pseudomonadota</taxon>
        <taxon>Alphaproteobacteria</taxon>
        <taxon>Rhodobacterales</taxon>
        <taxon>Roseobacteraceae</taxon>
        <taxon>Ruegeria</taxon>
    </lineage>
</organism>
<dbReference type="NCBIfam" id="TIGR00702">
    <property type="entry name" value="YcaO-type kinase domain"/>
    <property type="match status" value="1"/>
</dbReference>
<reference evidence="2 3" key="1">
    <citation type="submission" date="2015-09" db="EMBL/GenBank/DDBJ databases">
        <authorList>
            <consortium name="Swine Surveillance"/>
        </authorList>
    </citation>
    <scope>NUCLEOTIDE SEQUENCE [LARGE SCALE GENOMIC DNA]</scope>
    <source>
        <strain evidence="2 3">CECT 4292</strain>
    </source>
</reference>
<name>A0A0P1EVQ0_9RHOB</name>
<feature type="domain" description="YcaO" evidence="1">
    <location>
        <begin position="67"/>
        <end position="401"/>
    </location>
</feature>
<proteinExistence type="predicted"/>
<dbReference type="Gene3D" id="3.30.160.660">
    <property type="match status" value="1"/>
</dbReference>
<evidence type="ECO:0000313" key="3">
    <source>
        <dbReference type="Proteomes" id="UP000050783"/>
    </source>
</evidence>
<dbReference type="InterPro" id="IPR003776">
    <property type="entry name" value="YcaO-like_dom"/>
</dbReference>
<dbReference type="PANTHER" id="PTHR37809:SF1">
    <property type="entry name" value="RIBOSOMAL PROTEIN S12 METHYLTHIOTRANSFERASE ACCESSORY FACTOR YCAO"/>
    <property type="match status" value="1"/>
</dbReference>
<dbReference type="RefSeq" id="WP_058277242.1">
    <property type="nucleotide sequence ID" value="NZ_CYPU01000024.1"/>
</dbReference>
<evidence type="ECO:0000313" key="2">
    <source>
        <dbReference type="EMBL" id="CUH47490.1"/>
    </source>
</evidence>
<evidence type="ECO:0000259" key="1">
    <source>
        <dbReference type="PROSITE" id="PS51664"/>
    </source>
</evidence>
<dbReference type="EMBL" id="CYPU01000024">
    <property type="protein sequence ID" value="CUH47490.1"/>
    <property type="molecule type" value="Genomic_DNA"/>
</dbReference>
<gene>
    <name evidence="2" type="ORF">RUA4292_01661</name>
</gene>
<dbReference type="AlphaFoldDB" id="A0A0P1EVQ0"/>
<protein>
    <submittedName>
        <fullName evidence="2">Putative methanogenesis marker protein 1</fullName>
    </submittedName>
</protein>
<dbReference type="STRING" id="81569.RUM4293_03566"/>
<dbReference type="GeneID" id="55492900"/>
<sequence length="401" mass="43852">MTNSSQKTYVHDTHRLRDPAHTLSIVQPFLREMGITRIANLTGLDRIGLPTVMVARPNSRSVAVSLGKGLSLQAAQASGVMEAIESWHAERVRLPQRLARLTDLADEATVVDVERLPKITGAQFDPNSNMLWVEGRDLKSQRACWVPLEMVDTDYTSAPLAGQRAFPRTTNGLASGNNDAEARCHAICELIERDATTLWSHQTTTARVDLGTVDDPRCQVAIEKVTGASLEIGVWNTTSDIGIASFRCVICEAGGQPGHIGIGDGCHPDRAIALLRAVTEAAQTRLTYISGARDDLDPAEFTDQAQTDRCRYVRDLIDRASPTENFQDCPTHSTKTFEDDLALLLNRLEAVGISQVVIVDLSRPEYDLSVVRAVIPGLEAPHDDADYVPGLRALQIRQETA</sequence>
<dbReference type="PANTHER" id="PTHR37809">
    <property type="entry name" value="RIBOSOMAL PROTEIN S12 METHYLTHIOTRANSFERASE ACCESSORY FACTOR YCAO"/>
    <property type="match status" value="1"/>
</dbReference>
<dbReference type="OrthoDB" id="109999at2"/>
<dbReference type="PROSITE" id="PS51664">
    <property type="entry name" value="YCAO"/>
    <property type="match status" value="1"/>
</dbReference>
<dbReference type="Pfam" id="PF02624">
    <property type="entry name" value="YcaO"/>
    <property type="match status" value="1"/>
</dbReference>
<accession>A0A0P1EVQ0</accession>